<evidence type="ECO:0000256" key="2">
    <source>
        <dbReference type="ARBA" id="ARBA00022723"/>
    </source>
</evidence>
<dbReference type="InterPro" id="IPR007197">
    <property type="entry name" value="rSAM"/>
</dbReference>
<evidence type="ECO:0000256" key="4">
    <source>
        <dbReference type="ARBA" id="ARBA00023014"/>
    </source>
</evidence>
<dbReference type="CDD" id="cd01335">
    <property type="entry name" value="Radical_SAM"/>
    <property type="match status" value="1"/>
</dbReference>
<evidence type="ECO:0000256" key="1">
    <source>
        <dbReference type="ARBA" id="ARBA00022691"/>
    </source>
</evidence>
<feature type="domain" description="Radical SAM core" evidence="5">
    <location>
        <begin position="16"/>
        <end position="245"/>
    </location>
</feature>
<dbReference type="PANTHER" id="PTHR43273:SF8">
    <property type="entry name" value="RADICAL SAM DOMAIN PROTEIN"/>
    <property type="match status" value="1"/>
</dbReference>
<reference evidence="6 7" key="1">
    <citation type="submission" date="2021-01" db="EMBL/GenBank/DDBJ databases">
        <title>Whole genome shotgun sequence of Verrucosispora andamanensis NBRC 109075.</title>
        <authorList>
            <person name="Komaki H."/>
            <person name="Tamura T."/>
        </authorList>
    </citation>
    <scope>NUCLEOTIDE SEQUENCE [LARGE SCALE GENOMIC DNA]</scope>
    <source>
        <strain evidence="6 7">NBRC 109075</strain>
    </source>
</reference>
<organism evidence="6 7">
    <name type="scientific">Micromonospora andamanensis</name>
    <dbReference type="NCBI Taxonomy" id="1287068"/>
    <lineage>
        <taxon>Bacteria</taxon>
        <taxon>Bacillati</taxon>
        <taxon>Actinomycetota</taxon>
        <taxon>Actinomycetes</taxon>
        <taxon>Micromonosporales</taxon>
        <taxon>Micromonosporaceae</taxon>
        <taxon>Micromonospora</taxon>
    </lineage>
</organism>
<keyword evidence="4" id="KW-0411">Iron-sulfur</keyword>
<dbReference type="InterPro" id="IPR026335">
    <property type="entry name" value="rSAM_SPASM_FxsB"/>
</dbReference>
<sequence>MSVDTADHGVGAAQRSLPFQEFILKLSSRCNLACDYCYIYELSDQTWRQQPTTMTSRTVDRTALRIGEHVQAHGLKQVDVVFHGGEPLLAGPALIDYAARAVRAAARGTVVNLSVQTNGLLLDERMVATLRRHRISVGVSLDGGTSANDRHRQYRDGRGSFAGVAANLVRLMGGPDRALFGGLLCTIDLANNPVQVYEDLLKFAPPSINFLLPHRNWTSPRIEKVAPTGHPYGDWLAAIFDRWYGAPRKETRVVLFEELMNLLLGGASNVEGIGLSPARMIVVSTDGSLEQVDSLKSTFDGAAATGYDVFRHPFDALLNHPDIVARQQGVVSLGEICQQCPLVSVCGGGYYPHRYREGSGFRNPSVYCLDLQRIITHVRDRLARDVHGLRENV</sequence>
<dbReference type="SFLD" id="SFLDG01067">
    <property type="entry name" value="SPASM/twitch_domain_containing"/>
    <property type="match status" value="1"/>
</dbReference>
<dbReference type="InterPro" id="IPR023867">
    <property type="entry name" value="Sulphatase_maturase_rSAM"/>
</dbReference>
<evidence type="ECO:0000256" key="3">
    <source>
        <dbReference type="ARBA" id="ARBA00023004"/>
    </source>
</evidence>
<keyword evidence="2" id="KW-0479">Metal-binding</keyword>
<name>A0ABQ4I5R7_9ACTN</name>
<comment type="caution">
    <text evidence="6">The sequence shown here is derived from an EMBL/GenBank/DDBJ whole genome shotgun (WGS) entry which is preliminary data.</text>
</comment>
<keyword evidence="1" id="KW-0949">S-adenosyl-L-methionine</keyword>
<accession>A0ABQ4I5R7</accession>
<dbReference type="Pfam" id="PF04055">
    <property type="entry name" value="Radical_SAM"/>
    <property type="match status" value="1"/>
</dbReference>
<keyword evidence="3" id="KW-0408">Iron</keyword>
<dbReference type="InterPro" id="IPR013785">
    <property type="entry name" value="Aldolase_TIM"/>
</dbReference>
<protein>
    <recommendedName>
        <fullName evidence="5">Radical SAM core domain-containing protein</fullName>
    </recommendedName>
</protein>
<gene>
    <name evidence="6" type="ORF">Van01_64600</name>
</gene>
<dbReference type="Proteomes" id="UP000647017">
    <property type="component" value="Unassembled WGS sequence"/>
</dbReference>
<dbReference type="SFLD" id="SFLDS00029">
    <property type="entry name" value="Radical_SAM"/>
    <property type="match status" value="1"/>
</dbReference>
<dbReference type="NCBIfam" id="TIGR04269">
    <property type="entry name" value="SAM_SPASM_FxsB"/>
    <property type="match status" value="1"/>
</dbReference>
<dbReference type="PROSITE" id="PS51918">
    <property type="entry name" value="RADICAL_SAM"/>
    <property type="match status" value="1"/>
</dbReference>
<keyword evidence="7" id="KW-1185">Reference proteome</keyword>
<dbReference type="InterPro" id="IPR058240">
    <property type="entry name" value="rSAM_sf"/>
</dbReference>
<evidence type="ECO:0000259" key="5">
    <source>
        <dbReference type="PROSITE" id="PS51918"/>
    </source>
</evidence>
<dbReference type="PANTHER" id="PTHR43273">
    <property type="entry name" value="ANAEROBIC SULFATASE-MATURATING ENZYME HOMOLOG ASLB-RELATED"/>
    <property type="match status" value="1"/>
</dbReference>
<dbReference type="EMBL" id="BOOZ01000092">
    <property type="protein sequence ID" value="GIJ13246.1"/>
    <property type="molecule type" value="Genomic_DNA"/>
</dbReference>
<evidence type="ECO:0000313" key="7">
    <source>
        <dbReference type="Proteomes" id="UP000647017"/>
    </source>
</evidence>
<dbReference type="SFLD" id="SFLDG01386">
    <property type="entry name" value="main_SPASM_domain-containing"/>
    <property type="match status" value="1"/>
</dbReference>
<proteinExistence type="predicted"/>
<evidence type="ECO:0000313" key="6">
    <source>
        <dbReference type="EMBL" id="GIJ13246.1"/>
    </source>
</evidence>
<dbReference type="SUPFAM" id="SSF102114">
    <property type="entry name" value="Radical SAM enzymes"/>
    <property type="match status" value="1"/>
</dbReference>
<dbReference type="Gene3D" id="3.20.20.70">
    <property type="entry name" value="Aldolase class I"/>
    <property type="match status" value="1"/>
</dbReference>
<dbReference type="SFLD" id="SFLDG01072">
    <property type="entry name" value="dehydrogenase_like"/>
    <property type="match status" value="1"/>
</dbReference>
<dbReference type="RefSeq" id="WP_204015729.1">
    <property type="nucleotide sequence ID" value="NZ_BOOZ01000092.1"/>
</dbReference>